<protein>
    <submittedName>
        <fullName evidence="3">Alpha/beta hydrolase</fullName>
    </submittedName>
</protein>
<dbReference type="GO" id="GO:0016787">
    <property type="term" value="F:hydrolase activity"/>
    <property type="evidence" value="ECO:0007669"/>
    <property type="project" value="UniProtKB-KW"/>
</dbReference>
<accession>A0ABS6AVX0</accession>
<dbReference type="InterPro" id="IPR050300">
    <property type="entry name" value="GDXG_lipolytic_enzyme"/>
</dbReference>
<dbReference type="Pfam" id="PF20434">
    <property type="entry name" value="BD-FAE"/>
    <property type="match status" value="1"/>
</dbReference>
<dbReference type="EMBL" id="JAHKNI010000003">
    <property type="protein sequence ID" value="MBU3062179.1"/>
    <property type="molecule type" value="Genomic_DNA"/>
</dbReference>
<gene>
    <name evidence="3" type="ORF">KO481_11660</name>
</gene>
<sequence>MSTVPEPGPTVIFGPDAVTDPDTAREVLGSAFAQRGLAGDVRFAGDAHGFDLLIRSAAPDSVVVPGVARLAEIPGAEFVHVDLVARDRIDAGGVRTYIRGRGLDGLRYAVDAWYFHRLRPATLVSYGERAEQVVDVRTPVGPGPHPVAVLIHGGYWKPWWDRDLMDAAAVDLTARGFATWNIEYRRPGAHGWDATTADAAAALAAIDSAPASFDRDRVVVLGHSAGGQLALRAGADAVASGAPVRPALLVSLAGVLDLRTADERGLGDGAVQAALGHRYHPASEVYRSSSPLERVPIGIPQVAVCGDADVPDLREITRHYARRATAAGDRVELVQPPGDHFAVIDPRSESWRRTIEAMTASLHRR</sequence>
<dbReference type="InterPro" id="IPR029058">
    <property type="entry name" value="AB_hydrolase_fold"/>
</dbReference>
<keyword evidence="1 3" id="KW-0378">Hydrolase</keyword>
<evidence type="ECO:0000259" key="2">
    <source>
        <dbReference type="Pfam" id="PF20434"/>
    </source>
</evidence>
<dbReference type="PANTHER" id="PTHR48081:SF33">
    <property type="entry name" value="KYNURENINE FORMAMIDASE"/>
    <property type="match status" value="1"/>
</dbReference>
<dbReference type="PANTHER" id="PTHR48081">
    <property type="entry name" value="AB HYDROLASE SUPERFAMILY PROTEIN C4A8.06C"/>
    <property type="match status" value="1"/>
</dbReference>
<evidence type="ECO:0000256" key="1">
    <source>
        <dbReference type="ARBA" id="ARBA00022801"/>
    </source>
</evidence>
<dbReference type="InterPro" id="IPR049492">
    <property type="entry name" value="BD-FAE-like_dom"/>
</dbReference>
<dbReference type="Gene3D" id="3.40.50.1820">
    <property type="entry name" value="alpha/beta hydrolase"/>
    <property type="match status" value="1"/>
</dbReference>
<comment type="caution">
    <text evidence="3">The sequence shown here is derived from an EMBL/GenBank/DDBJ whole genome shotgun (WGS) entry which is preliminary data.</text>
</comment>
<organism evidence="3 4">
    <name type="scientific">Nocardia albiluteola</name>
    <dbReference type="NCBI Taxonomy" id="2842303"/>
    <lineage>
        <taxon>Bacteria</taxon>
        <taxon>Bacillati</taxon>
        <taxon>Actinomycetota</taxon>
        <taxon>Actinomycetes</taxon>
        <taxon>Mycobacteriales</taxon>
        <taxon>Nocardiaceae</taxon>
        <taxon>Nocardia</taxon>
    </lineage>
</organism>
<evidence type="ECO:0000313" key="4">
    <source>
        <dbReference type="Proteomes" id="UP000733379"/>
    </source>
</evidence>
<reference evidence="3 4" key="1">
    <citation type="submission" date="2021-06" db="EMBL/GenBank/DDBJ databases">
        <title>Actinomycetes sequencing.</title>
        <authorList>
            <person name="Shan Q."/>
        </authorList>
    </citation>
    <scope>NUCLEOTIDE SEQUENCE [LARGE SCALE GENOMIC DNA]</scope>
    <source>
        <strain evidence="3 4">NEAU-G5</strain>
    </source>
</reference>
<feature type="domain" description="BD-FAE-like" evidence="2">
    <location>
        <begin position="142"/>
        <end position="294"/>
    </location>
</feature>
<dbReference type="RefSeq" id="WP_215917054.1">
    <property type="nucleotide sequence ID" value="NZ_JAHKNI010000003.1"/>
</dbReference>
<evidence type="ECO:0000313" key="3">
    <source>
        <dbReference type="EMBL" id="MBU3062179.1"/>
    </source>
</evidence>
<proteinExistence type="predicted"/>
<name>A0ABS6AVX0_9NOCA</name>
<keyword evidence="4" id="KW-1185">Reference proteome</keyword>
<dbReference type="SUPFAM" id="SSF53474">
    <property type="entry name" value="alpha/beta-Hydrolases"/>
    <property type="match status" value="1"/>
</dbReference>
<dbReference type="Proteomes" id="UP000733379">
    <property type="component" value="Unassembled WGS sequence"/>
</dbReference>